<dbReference type="SUPFAM" id="SSF50985">
    <property type="entry name" value="RCC1/BLIP-II"/>
    <property type="match status" value="2"/>
</dbReference>
<dbReference type="PROSITE" id="PS50287">
    <property type="entry name" value="SRCR_2"/>
    <property type="match status" value="1"/>
</dbReference>
<proteinExistence type="predicted"/>
<evidence type="ECO:0000313" key="4">
    <source>
        <dbReference type="EMBL" id="PNH01535.1"/>
    </source>
</evidence>
<accession>A0A2J7ZMN6</accession>
<evidence type="ECO:0000259" key="3">
    <source>
        <dbReference type="PROSITE" id="PS50287"/>
    </source>
</evidence>
<dbReference type="InterPro" id="IPR001190">
    <property type="entry name" value="SRCR"/>
</dbReference>
<dbReference type="InterPro" id="IPR051553">
    <property type="entry name" value="Ran_GTPase-activating"/>
</dbReference>
<feature type="repeat" description="RCC1" evidence="2">
    <location>
        <begin position="274"/>
        <end position="333"/>
    </location>
</feature>
<keyword evidence="5" id="KW-1185">Reference proteome</keyword>
<sequence>MVSAKAGLSHVCVLLSNAGYSGVKCFGNNGNGQLGLGDTANRGDDPLEMGDALPYLNFGVLGSSGLQATATVLAAGIGSHSCIGLDGRIKCWGLNSKGQLGRGDTNDFGDEPNEMGTNLPYVSMNYLGTSSATDFLLAVGGYHTCATVQTTATTRSIKCWGYNGYGQLGLGDRWDRGDDPNEMGGALATVSLGANEYVSALVAGGLHMCVLTNSRVKCWGGNMDGQLGLGHSDNIGDDPGEMGDDLPAVDLGTGRTAVALAAGDRHTCAILDDGGIKCWGNNGDYQLGLGDSKSRGSTSTNMGDALPYVNLGQGLTATSIAAGAAHTCAVLDNGALKCWGGNTYGQLGLGDTKSRGGSAADMGDALPNVDLGTGQQAKTVTAGLHSTCAVTASSNLKCFGRGGSLGLGDKFNRGDAANGMGNSLSFASLVGSLSGSDDGEIRLLDGSSPSSGRVEISYGGTWGSVW</sequence>
<dbReference type="SUPFAM" id="SSF56487">
    <property type="entry name" value="SRCR-like"/>
    <property type="match status" value="1"/>
</dbReference>
<dbReference type="Gene3D" id="2.130.10.30">
    <property type="entry name" value="Regulator of chromosome condensation 1/beta-lactamase-inhibitor protein II"/>
    <property type="match status" value="2"/>
</dbReference>
<evidence type="ECO:0000256" key="2">
    <source>
        <dbReference type="PROSITE-ProRule" id="PRU00235"/>
    </source>
</evidence>
<dbReference type="GO" id="GO:0016020">
    <property type="term" value="C:membrane"/>
    <property type="evidence" value="ECO:0007669"/>
    <property type="project" value="InterPro"/>
</dbReference>
<dbReference type="InterPro" id="IPR009091">
    <property type="entry name" value="RCC1/BLIP-II"/>
</dbReference>
<evidence type="ECO:0000256" key="1">
    <source>
        <dbReference type="ARBA" id="ARBA00023157"/>
    </source>
</evidence>
<feature type="repeat" description="RCC1" evidence="2">
    <location>
        <begin position="87"/>
        <end position="150"/>
    </location>
</feature>
<feature type="repeat" description="RCC1" evidence="2">
    <location>
        <begin position="155"/>
        <end position="214"/>
    </location>
</feature>
<protein>
    <submittedName>
        <fullName evidence="4">RCC1 and BTB domain-containing protein 2</fullName>
    </submittedName>
</protein>
<name>A0A2J7ZMN6_9CHLO</name>
<dbReference type="InterPro" id="IPR036772">
    <property type="entry name" value="SRCR-like_dom_sf"/>
</dbReference>
<dbReference type="PROSITE" id="PS50012">
    <property type="entry name" value="RCC1_3"/>
    <property type="match status" value="5"/>
</dbReference>
<feature type="repeat" description="RCC1" evidence="2">
    <location>
        <begin position="214"/>
        <end position="273"/>
    </location>
</feature>
<dbReference type="OrthoDB" id="538768at2759"/>
<dbReference type="PANTHER" id="PTHR45982">
    <property type="entry name" value="REGULATOR OF CHROMOSOME CONDENSATION"/>
    <property type="match status" value="1"/>
</dbReference>
<evidence type="ECO:0000313" key="5">
    <source>
        <dbReference type="Proteomes" id="UP000236333"/>
    </source>
</evidence>
<dbReference type="InterPro" id="IPR000408">
    <property type="entry name" value="Reg_chr_condens"/>
</dbReference>
<feature type="domain" description="SRCR" evidence="3">
    <location>
        <begin position="441"/>
        <end position="466"/>
    </location>
</feature>
<dbReference type="Gene3D" id="3.10.250.10">
    <property type="entry name" value="SRCR-like domain"/>
    <property type="match status" value="1"/>
</dbReference>
<reference evidence="4 5" key="1">
    <citation type="journal article" date="2017" name="Mol. Biol. Evol.">
        <title>The 4-celled Tetrabaena socialis nuclear genome reveals the essential components for genetic control of cell number at the origin of multicellularity in the volvocine lineage.</title>
        <authorList>
            <person name="Featherston J."/>
            <person name="Arakaki Y."/>
            <person name="Hanschen E.R."/>
            <person name="Ferris P.J."/>
            <person name="Michod R.E."/>
            <person name="Olson B.J.S.C."/>
            <person name="Nozaki H."/>
            <person name="Durand P.M."/>
        </authorList>
    </citation>
    <scope>NUCLEOTIDE SEQUENCE [LARGE SCALE GENOMIC DNA]</scope>
    <source>
        <strain evidence="4 5">NIES-571</strain>
    </source>
</reference>
<dbReference type="EMBL" id="PGGS01000866">
    <property type="protein sequence ID" value="PNH01535.1"/>
    <property type="molecule type" value="Genomic_DNA"/>
</dbReference>
<organism evidence="4 5">
    <name type="scientific">Tetrabaena socialis</name>
    <dbReference type="NCBI Taxonomy" id="47790"/>
    <lineage>
        <taxon>Eukaryota</taxon>
        <taxon>Viridiplantae</taxon>
        <taxon>Chlorophyta</taxon>
        <taxon>core chlorophytes</taxon>
        <taxon>Chlorophyceae</taxon>
        <taxon>CS clade</taxon>
        <taxon>Chlamydomonadales</taxon>
        <taxon>Tetrabaenaceae</taxon>
        <taxon>Tetrabaena</taxon>
    </lineage>
</organism>
<dbReference type="PRINTS" id="PR00633">
    <property type="entry name" value="RCCNDNSATION"/>
</dbReference>
<dbReference type="PANTHER" id="PTHR45982:SF1">
    <property type="entry name" value="REGULATOR OF CHROMOSOME CONDENSATION"/>
    <property type="match status" value="1"/>
</dbReference>
<keyword evidence="1" id="KW-1015">Disulfide bond</keyword>
<dbReference type="AlphaFoldDB" id="A0A2J7ZMN6"/>
<dbReference type="GO" id="GO:0005737">
    <property type="term" value="C:cytoplasm"/>
    <property type="evidence" value="ECO:0007669"/>
    <property type="project" value="TreeGrafter"/>
</dbReference>
<dbReference type="Proteomes" id="UP000236333">
    <property type="component" value="Unassembled WGS sequence"/>
</dbReference>
<comment type="caution">
    <text evidence="4">The sequence shown here is derived from an EMBL/GenBank/DDBJ whole genome shotgun (WGS) entry which is preliminary data.</text>
</comment>
<dbReference type="GO" id="GO:0005085">
    <property type="term" value="F:guanyl-nucleotide exchange factor activity"/>
    <property type="evidence" value="ECO:0007669"/>
    <property type="project" value="TreeGrafter"/>
</dbReference>
<feature type="repeat" description="RCC1" evidence="2">
    <location>
        <begin position="334"/>
        <end position="393"/>
    </location>
</feature>
<gene>
    <name evidence="4" type="ORF">TSOC_012571</name>
</gene>
<dbReference type="Pfam" id="PF13540">
    <property type="entry name" value="RCC1_2"/>
    <property type="match status" value="2"/>
</dbReference>